<dbReference type="GO" id="GO:0005829">
    <property type="term" value="C:cytosol"/>
    <property type="evidence" value="ECO:0007669"/>
    <property type="project" value="TreeGrafter"/>
</dbReference>
<gene>
    <name evidence="3" type="ORF">DAPK24_029310</name>
</gene>
<dbReference type="PROSITE" id="PS50250">
    <property type="entry name" value="PCI"/>
    <property type="match status" value="1"/>
</dbReference>
<name>A0AAV5R508_PICKL</name>
<organism evidence="3 4">
    <name type="scientific">Pichia kluyveri</name>
    <name type="common">Yeast</name>
    <dbReference type="NCBI Taxonomy" id="36015"/>
    <lineage>
        <taxon>Eukaryota</taxon>
        <taxon>Fungi</taxon>
        <taxon>Dikarya</taxon>
        <taxon>Ascomycota</taxon>
        <taxon>Saccharomycotina</taxon>
        <taxon>Pichiomycetes</taxon>
        <taxon>Pichiales</taxon>
        <taxon>Pichiaceae</taxon>
        <taxon>Pichia</taxon>
    </lineage>
</organism>
<dbReference type="EMBL" id="BTGB01000003">
    <property type="protein sequence ID" value="GMM46356.1"/>
    <property type="molecule type" value="Genomic_DNA"/>
</dbReference>
<dbReference type="GO" id="GO:0005198">
    <property type="term" value="F:structural molecule activity"/>
    <property type="evidence" value="ECO:0007669"/>
    <property type="project" value="TreeGrafter"/>
</dbReference>
<sequence length="404" mass="47433">MDIDSNTILATLRDEVELQDAELAAQFYILEDYYERKLWYQLSEVLKNDIYKNENSKSIRLRLFDRFILSFSEKINQLQLCEFLVLSLNDNSSITPQESLEYLTNLKERIHKLGEKKSHSSGDEDINDFEIIQSLIYLDNIIAKVKLELGFIDEVSNIIDSNENKIDNLTSTVDLRVNSSYYYIKSQFMKYKGDFNSFYHNCLLFLSYIPNLNELNNKELIVKDIAISGILGDKIYNFGEIIMHEIFQYLNNEWLKELVLSLNSGNLKKFEELINNDKEIKQLPDNINKIDFLKQKVCIMAFIELVFNKPTNNRCIKYEEILSNIPILNNEYREIEKLVMKSLSLKLIKGTINQVNKEVEITWMQPRTMTIEQITSMRDKMEIWKEKVSSLSDYMGNNGSELLV</sequence>
<feature type="domain" description="PCI" evidence="2">
    <location>
        <begin position="194"/>
        <end position="366"/>
    </location>
</feature>
<evidence type="ECO:0000313" key="3">
    <source>
        <dbReference type="EMBL" id="GMM46356.1"/>
    </source>
</evidence>
<evidence type="ECO:0000256" key="1">
    <source>
        <dbReference type="ARBA" id="ARBA00022942"/>
    </source>
</evidence>
<dbReference type="GO" id="GO:0005634">
    <property type="term" value="C:nucleus"/>
    <property type="evidence" value="ECO:0007669"/>
    <property type="project" value="TreeGrafter"/>
</dbReference>
<dbReference type="InterPro" id="IPR054179">
    <property type="entry name" value="PSD13_N"/>
</dbReference>
<evidence type="ECO:0000313" key="4">
    <source>
        <dbReference type="Proteomes" id="UP001378960"/>
    </source>
</evidence>
<dbReference type="InterPro" id="IPR035298">
    <property type="entry name" value="PSMD13"/>
</dbReference>
<protein>
    <submittedName>
        <fullName evidence="3">Proteasome regulatory particle lid subunit</fullName>
    </submittedName>
</protein>
<comment type="caution">
    <text evidence="3">The sequence shown here is derived from an EMBL/GenBank/DDBJ whole genome shotgun (WGS) entry which is preliminary data.</text>
</comment>
<dbReference type="GO" id="GO:0008541">
    <property type="term" value="C:proteasome regulatory particle, lid subcomplex"/>
    <property type="evidence" value="ECO:0007669"/>
    <property type="project" value="TreeGrafter"/>
</dbReference>
<keyword evidence="1 3" id="KW-0647">Proteasome</keyword>
<accession>A0AAV5R508</accession>
<evidence type="ECO:0000259" key="2">
    <source>
        <dbReference type="PROSITE" id="PS50250"/>
    </source>
</evidence>
<dbReference type="GO" id="GO:0006511">
    <property type="term" value="P:ubiquitin-dependent protein catabolic process"/>
    <property type="evidence" value="ECO:0007669"/>
    <property type="project" value="TreeGrafter"/>
</dbReference>
<reference evidence="3 4" key="1">
    <citation type="journal article" date="2023" name="Elife">
        <title>Identification of key yeast species and microbe-microbe interactions impacting larval growth of Drosophila in the wild.</title>
        <authorList>
            <person name="Mure A."/>
            <person name="Sugiura Y."/>
            <person name="Maeda R."/>
            <person name="Honda K."/>
            <person name="Sakurai N."/>
            <person name="Takahashi Y."/>
            <person name="Watada M."/>
            <person name="Katoh T."/>
            <person name="Gotoh A."/>
            <person name="Gotoh Y."/>
            <person name="Taniguchi I."/>
            <person name="Nakamura K."/>
            <person name="Hayashi T."/>
            <person name="Katayama T."/>
            <person name="Uemura T."/>
            <person name="Hattori Y."/>
        </authorList>
    </citation>
    <scope>NUCLEOTIDE SEQUENCE [LARGE SCALE GENOMIC DNA]</scope>
    <source>
        <strain evidence="3 4">PK-24</strain>
    </source>
</reference>
<dbReference type="PANTHER" id="PTHR10539:SF0">
    <property type="entry name" value="26S PROTEASOME NON-ATPASE REGULATORY SUBUNIT 13"/>
    <property type="match status" value="1"/>
</dbReference>
<dbReference type="Pfam" id="PF22037">
    <property type="entry name" value="PSD13_N"/>
    <property type="match status" value="1"/>
</dbReference>
<dbReference type="Proteomes" id="UP001378960">
    <property type="component" value="Unassembled WGS sequence"/>
</dbReference>
<proteinExistence type="predicted"/>
<dbReference type="PANTHER" id="PTHR10539">
    <property type="entry name" value="26S PROTEASOME NON-ATPASE REGULATORY SUBUNIT 13"/>
    <property type="match status" value="1"/>
</dbReference>
<dbReference type="Pfam" id="PF01399">
    <property type="entry name" value="PCI"/>
    <property type="match status" value="1"/>
</dbReference>
<dbReference type="InterPro" id="IPR000717">
    <property type="entry name" value="PCI_dom"/>
</dbReference>
<keyword evidence="4" id="KW-1185">Reference proteome</keyword>
<dbReference type="SMART" id="SM00088">
    <property type="entry name" value="PINT"/>
    <property type="match status" value="1"/>
</dbReference>
<dbReference type="AlphaFoldDB" id="A0AAV5R508"/>